<evidence type="ECO:0000256" key="1">
    <source>
        <dbReference type="ARBA" id="ARBA00022618"/>
    </source>
</evidence>
<dbReference type="Pfam" id="PF02650">
    <property type="entry name" value="HTH_WhiA"/>
    <property type="match status" value="1"/>
</dbReference>
<dbReference type="PANTHER" id="PTHR37307">
    <property type="entry name" value="CELL DIVISION PROTEIN WHIA-RELATED"/>
    <property type="match status" value="1"/>
</dbReference>
<reference evidence="8 9" key="1">
    <citation type="submission" date="2017-03" db="EMBL/GenBank/DDBJ databases">
        <title>Genome sequence of Clostridium oryzae DSM 28571.</title>
        <authorList>
            <person name="Poehlein A."/>
            <person name="Daniel R."/>
        </authorList>
    </citation>
    <scope>NUCLEOTIDE SEQUENCE [LARGE SCALE GENOMIC DNA]</scope>
    <source>
        <strain evidence="8 9">DSM 28571</strain>
    </source>
</reference>
<evidence type="ECO:0000256" key="2">
    <source>
        <dbReference type="ARBA" id="ARBA00023125"/>
    </source>
</evidence>
<dbReference type="Pfam" id="PF10298">
    <property type="entry name" value="WhiA_N"/>
    <property type="match status" value="1"/>
</dbReference>
<dbReference type="Pfam" id="PF14527">
    <property type="entry name" value="LAGLIDADG_WhiA"/>
    <property type="match status" value="1"/>
</dbReference>
<dbReference type="InterPro" id="IPR018478">
    <property type="entry name" value="Sporu_reg_WhiA_N_dom"/>
</dbReference>
<evidence type="ECO:0000256" key="3">
    <source>
        <dbReference type="ARBA" id="ARBA00023306"/>
    </source>
</evidence>
<evidence type="ECO:0000259" key="6">
    <source>
        <dbReference type="Pfam" id="PF10298"/>
    </source>
</evidence>
<dbReference type="InterPro" id="IPR023054">
    <property type="entry name" value="Sporulation_regulator_WhiA_C"/>
</dbReference>
<dbReference type="HAMAP" id="MF_01420">
    <property type="entry name" value="HTH_type_WhiA"/>
    <property type="match status" value="1"/>
</dbReference>
<comment type="similarity">
    <text evidence="4">Belongs to the WhiA family.</text>
</comment>
<dbReference type="InterPro" id="IPR003802">
    <property type="entry name" value="Sporulation_regulator_WhiA"/>
</dbReference>
<sequence>MSFSAKVKEEICRETDFSKEEARAILSGVMKVSGTLAFTSHKQLNFRITTENAGIARFIFKILKEYFNMRTQLMVKKNNSLKKSNMYMVVISEEMGARELLEQVGIFKVDDNGTMSISYGIEENIINTDKNKKAYIKGAFLGGGSVSNPEKAYHMEFVTHDLEYANSLSKIINDYNLASKVIQRKNSYIVYLKEGEQISDVLSVVGAYNSLLEFENIRIMKEMRNNVNRLVNCETANLSKTVNAAVRQVESIKFIEKEIGFGRLPRNLQEIAELRLKHPDESLKELGAMLNPPVGKSGINHRLRRIEKIADELRKEGR</sequence>
<dbReference type="InterPro" id="IPR027434">
    <property type="entry name" value="Homing_endonucl"/>
</dbReference>
<dbReference type="GO" id="GO:0051301">
    <property type="term" value="P:cell division"/>
    <property type="evidence" value="ECO:0007669"/>
    <property type="project" value="UniProtKB-UniRule"/>
</dbReference>
<dbReference type="RefSeq" id="WP_079421640.1">
    <property type="nucleotide sequence ID" value="NZ_MZGV01000001.1"/>
</dbReference>
<dbReference type="SUPFAM" id="SSF55608">
    <property type="entry name" value="Homing endonucleases"/>
    <property type="match status" value="1"/>
</dbReference>
<dbReference type="STRING" id="1450648.CLORY_01210"/>
<protein>
    <recommendedName>
        <fullName evidence="4">Probable cell division protein WhiA</fullName>
    </recommendedName>
</protein>
<evidence type="ECO:0000259" key="5">
    <source>
        <dbReference type="Pfam" id="PF02650"/>
    </source>
</evidence>
<keyword evidence="3 4" id="KW-0131">Cell cycle</keyword>
<keyword evidence="1 4" id="KW-0132">Cell division</keyword>
<evidence type="ECO:0000313" key="8">
    <source>
        <dbReference type="EMBL" id="OPJ65121.1"/>
    </source>
</evidence>
<keyword evidence="9" id="KW-1185">Reference proteome</keyword>
<dbReference type="Gene3D" id="3.10.28.10">
    <property type="entry name" value="Homing endonucleases"/>
    <property type="match status" value="1"/>
</dbReference>
<comment type="caution">
    <text evidence="8">The sequence shown here is derived from an EMBL/GenBank/DDBJ whole genome shotgun (WGS) entry which is preliminary data.</text>
</comment>
<dbReference type="GO" id="GO:0003677">
    <property type="term" value="F:DNA binding"/>
    <property type="evidence" value="ECO:0007669"/>
    <property type="project" value="UniProtKB-UniRule"/>
</dbReference>
<dbReference type="NCBIfam" id="TIGR00647">
    <property type="entry name" value="DNA_bind_WhiA"/>
    <property type="match status" value="1"/>
</dbReference>
<gene>
    <name evidence="4 8" type="primary">whiA</name>
    <name evidence="8" type="ORF">CLORY_01210</name>
</gene>
<feature type="domain" description="WhiA LAGLIDADG-like" evidence="7">
    <location>
        <begin position="133"/>
        <end position="224"/>
    </location>
</feature>
<name>A0A1V4IYJ7_9CLOT</name>
<feature type="domain" description="Sporulation regulator WhiA C-terminal" evidence="5">
    <location>
        <begin position="227"/>
        <end position="310"/>
    </location>
</feature>
<proteinExistence type="inferred from homology"/>
<dbReference type="Proteomes" id="UP000190080">
    <property type="component" value="Unassembled WGS sequence"/>
</dbReference>
<feature type="domain" description="Sporulation transcription regulator WhiA N-terminal" evidence="6">
    <location>
        <begin position="20"/>
        <end position="106"/>
    </location>
</feature>
<dbReference type="GO" id="GO:0043937">
    <property type="term" value="P:regulation of sporulation"/>
    <property type="evidence" value="ECO:0007669"/>
    <property type="project" value="InterPro"/>
</dbReference>
<evidence type="ECO:0000259" key="7">
    <source>
        <dbReference type="Pfam" id="PF14527"/>
    </source>
</evidence>
<dbReference type="AlphaFoldDB" id="A0A1V4IYJ7"/>
<dbReference type="PANTHER" id="PTHR37307:SF1">
    <property type="entry name" value="CELL DIVISION PROTEIN WHIA-RELATED"/>
    <property type="match status" value="1"/>
</dbReference>
<dbReference type="EMBL" id="MZGV01000001">
    <property type="protein sequence ID" value="OPJ65121.1"/>
    <property type="molecule type" value="Genomic_DNA"/>
</dbReference>
<comment type="function">
    <text evidence="4">Involved in cell division and chromosome segregation.</text>
</comment>
<keyword evidence="2 4" id="KW-0238">DNA-binding</keyword>
<evidence type="ECO:0000313" key="9">
    <source>
        <dbReference type="Proteomes" id="UP000190080"/>
    </source>
</evidence>
<accession>A0A1V4IYJ7</accession>
<evidence type="ECO:0000256" key="4">
    <source>
        <dbReference type="HAMAP-Rule" id="MF_01420"/>
    </source>
</evidence>
<organism evidence="8 9">
    <name type="scientific">Clostridium oryzae</name>
    <dbReference type="NCBI Taxonomy" id="1450648"/>
    <lineage>
        <taxon>Bacteria</taxon>
        <taxon>Bacillati</taxon>
        <taxon>Bacillota</taxon>
        <taxon>Clostridia</taxon>
        <taxon>Eubacteriales</taxon>
        <taxon>Clostridiaceae</taxon>
        <taxon>Clostridium</taxon>
    </lineage>
</organism>
<dbReference type="InterPro" id="IPR039518">
    <property type="entry name" value="WhiA_LAGLIDADG_dom"/>
</dbReference>
<dbReference type="OrthoDB" id="401278at2"/>